<accession>A0A938BM37</accession>
<protein>
    <submittedName>
        <fullName evidence="2">Uncharacterized protein</fullName>
    </submittedName>
</protein>
<name>A0A938BM37_9BACT</name>
<gene>
    <name evidence="2" type="ORF">FJZ00_12320</name>
</gene>
<comment type="caution">
    <text evidence="2">The sequence shown here is derived from an EMBL/GenBank/DDBJ whole genome shotgun (WGS) entry which is preliminary data.</text>
</comment>
<evidence type="ECO:0000313" key="2">
    <source>
        <dbReference type="EMBL" id="MBM3275931.1"/>
    </source>
</evidence>
<dbReference type="Proteomes" id="UP000703893">
    <property type="component" value="Unassembled WGS sequence"/>
</dbReference>
<feature type="compositionally biased region" description="Basic and acidic residues" evidence="1">
    <location>
        <begin position="42"/>
        <end position="51"/>
    </location>
</feature>
<evidence type="ECO:0000313" key="3">
    <source>
        <dbReference type="Proteomes" id="UP000703893"/>
    </source>
</evidence>
<proteinExistence type="predicted"/>
<sequence length="290" mass="30804">MVSLAFPAVAGEKLNVKKVRTGHNFVSESLDETKPLRSKSSTKVERRTSGGDVVDRLTRTTPQESYFTATYRDSYMEEWEEDVSKTRDESYIEQVWVYPCPGAGYWADEVRTRTVEYTERDKFSRNLPDETSTERVTRAAVPLVEVVDTKRVASSAGIAAQISGGSSAGDRGLVSSEFTGVGSGGVVSARAGLGKVLSGAERVGKSGGGKGFSFEGQWTGGTDGTVAINAVDKGFSLTSGRKTYSDCSASGGGRFRCGKGNNVDVDLQISGAGDSLTGKIGGDERVSLSR</sequence>
<dbReference type="EMBL" id="VGJX01000784">
    <property type="protein sequence ID" value="MBM3275931.1"/>
    <property type="molecule type" value="Genomic_DNA"/>
</dbReference>
<reference evidence="2 3" key="1">
    <citation type="submission" date="2019-03" db="EMBL/GenBank/DDBJ databases">
        <title>Lake Tanganyika Metagenome-Assembled Genomes (MAGs).</title>
        <authorList>
            <person name="Tran P."/>
        </authorList>
    </citation>
    <scope>NUCLEOTIDE SEQUENCE [LARGE SCALE GENOMIC DNA]</scope>
    <source>
        <strain evidence="2">K_DeepCast_65m_m2_236</strain>
    </source>
</reference>
<dbReference type="AlphaFoldDB" id="A0A938BM37"/>
<evidence type="ECO:0000256" key="1">
    <source>
        <dbReference type="SAM" id="MobiDB-lite"/>
    </source>
</evidence>
<organism evidence="2 3">
    <name type="scientific">Candidatus Tanganyikabacteria bacterium</name>
    <dbReference type="NCBI Taxonomy" id="2961651"/>
    <lineage>
        <taxon>Bacteria</taxon>
        <taxon>Bacillati</taxon>
        <taxon>Candidatus Sericytochromatia</taxon>
        <taxon>Candidatus Tanganyikabacteria</taxon>
    </lineage>
</organism>
<feature type="region of interest" description="Disordered" evidence="1">
    <location>
        <begin position="30"/>
        <end position="51"/>
    </location>
</feature>